<dbReference type="SMART" id="SM00256">
    <property type="entry name" value="FBOX"/>
    <property type="match status" value="1"/>
</dbReference>
<dbReference type="EMBL" id="CAMGYJ010000011">
    <property type="protein sequence ID" value="CAI0628294.1"/>
    <property type="molecule type" value="Genomic_DNA"/>
</dbReference>
<reference evidence="2" key="1">
    <citation type="submission" date="2022-08" db="EMBL/GenBank/DDBJ databases">
        <authorList>
            <person name="Gutierrez-Valencia J."/>
        </authorList>
    </citation>
    <scope>NUCLEOTIDE SEQUENCE</scope>
</reference>
<evidence type="ECO:0000313" key="3">
    <source>
        <dbReference type="Proteomes" id="UP001154282"/>
    </source>
</evidence>
<proteinExistence type="predicted"/>
<dbReference type="InterPro" id="IPR013187">
    <property type="entry name" value="F-box-assoc_dom_typ3"/>
</dbReference>
<dbReference type="Pfam" id="PF12937">
    <property type="entry name" value="F-box-like"/>
    <property type="match status" value="1"/>
</dbReference>
<accession>A0AAV0S533</accession>
<dbReference type="PANTHER" id="PTHR31672:SF10">
    <property type="entry name" value="F-BOX DOMAIN-CONTAINING PROTEIN"/>
    <property type="match status" value="1"/>
</dbReference>
<comment type="caution">
    <text evidence="2">The sequence shown here is derived from an EMBL/GenBank/DDBJ whole genome shotgun (WGS) entry which is preliminary data.</text>
</comment>
<gene>
    <name evidence="2" type="ORF">LITE_LOCUS51590</name>
</gene>
<dbReference type="NCBIfam" id="TIGR01640">
    <property type="entry name" value="F_box_assoc_1"/>
    <property type="match status" value="1"/>
</dbReference>
<dbReference type="InterPro" id="IPR050796">
    <property type="entry name" value="SCF_F-box_component"/>
</dbReference>
<dbReference type="PROSITE" id="PS50181">
    <property type="entry name" value="FBOX"/>
    <property type="match status" value="1"/>
</dbReference>
<dbReference type="SUPFAM" id="SSF81383">
    <property type="entry name" value="F-box domain"/>
    <property type="match status" value="1"/>
</dbReference>
<dbReference type="InterPro" id="IPR001810">
    <property type="entry name" value="F-box_dom"/>
</dbReference>
<dbReference type="Gene3D" id="1.20.1280.50">
    <property type="match status" value="1"/>
</dbReference>
<organism evidence="2 3">
    <name type="scientific">Linum tenue</name>
    <dbReference type="NCBI Taxonomy" id="586396"/>
    <lineage>
        <taxon>Eukaryota</taxon>
        <taxon>Viridiplantae</taxon>
        <taxon>Streptophyta</taxon>
        <taxon>Embryophyta</taxon>
        <taxon>Tracheophyta</taxon>
        <taxon>Spermatophyta</taxon>
        <taxon>Magnoliopsida</taxon>
        <taxon>eudicotyledons</taxon>
        <taxon>Gunneridae</taxon>
        <taxon>Pentapetalae</taxon>
        <taxon>rosids</taxon>
        <taxon>fabids</taxon>
        <taxon>Malpighiales</taxon>
        <taxon>Linaceae</taxon>
        <taxon>Linum</taxon>
    </lineage>
</organism>
<dbReference type="PANTHER" id="PTHR31672">
    <property type="entry name" value="BNACNNG10540D PROTEIN"/>
    <property type="match status" value="1"/>
</dbReference>
<evidence type="ECO:0000313" key="2">
    <source>
        <dbReference type="EMBL" id="CAI0628294.1"/>
    </source>
</evidence>
<feature type="domain" description="F-box" evidence="1">
    <location>
        <begin position="8"/>
        <end position="54"/>
    </location>
</feature>
<evidence type="ECO:0000259" key="1">
    <source>
        <dbReference type="PROSITE" id="PS50181"/>
    </source>
</evidence>
<dbReference type="AlphaFoldDB" id="A0AAV0S533"/>
<dbReference type="InterPro" id="IPR036047">
    <property type="entry name" value="F-box-like_dom_sf"/>
</dbReference>
<keyword evidence="3" id="KW-1185">Reference proteome</keyword>
<name>A0AAV0S533_9ROSI</name>
<dbReference type="Proteomes" id="UP001154282">
    <property type="component" value="Unassembled WGS sequence"/>
</dbReference>
<protein>
    <recommendedName>
        <fullName evidence="1">F-box domain-containing protein</fullName>
    </recommendedName>
</protein>
<sequence>MKKNHLAAPGLEDLPREILFQILVPLPVVSILRCTAVCKDWNSLIRSSDFVSHHRRSNASNRPSLLLRRCGEAPDSGEIEEEFTLYPDPGRLSSSSSIEISSPFRANSDDPRRLRVFGSLHGLICLCDNYKIYAYIIYVWNPLLQRFIELPRPTLTYRNMGNRLYLESTGERPRRRDLENVNYLFVVLGFGYDSRRDDYKVVRIVYPQSAKPPPRAEVYTLKERCWRGIDYAERVLKSCDVPEIWSQCFVDGTIYWPAKVGSKLNYILAFHVSDERFSRIELPKELAGAGEPKRISISETKVTGLLTVMYRTASSYEILVKKGLGSAEDSWVRFCSIARVRYSRQVVVGLWRDEKVLLELIWEDGLTGSLELGEDDELCFYDCKTHEIERLGLPGMGLRNRGAAYAADYTASLVLLEPEFGAVPC</sequence>
<dbReference type="Pfam" id="PF08268">
    <property type="entry name" value="FBA_3"/>
    <property type="match status" value="1"/>
</dbReference>
<dbReference type="InterPro" id="IPR017451">
    <property type="entry name" value="F-box-assoc_interact_dom"/>
</dbReference>